<dbReference type="SUPFAM" id="SSF52374">
    <property type="entry name" value="Nucleotidylyl transferase"/>
    <property type="match status" value="1"/>
</dbReference>
<evidence type="ECO:0000256" key="6">
    <source>
        <dbReference type="ARBA" id="ARBA00023146"/>
    </source>
</evidence>
<reference evidence="9 10" key="1">
    <citation type="submission" date="2019-03" db="EMBL/GenBank/DDBJ databases">
        <title>Genomic Encyclopedia of Type Strains, Phase IV (KMG-IV): sequencing the most valuable type-strain genomes for metagenomic binning, comparative biology and taxonomic classification.</title>
        <authorList>
            <person name="Goeker M."/>
        </authorList>
    </citation>
    <scope>NUCLEOTIDE SEQUENCE [LARGE SCALE GENOMIC DNA]</scope>
    <source>
        <strain evidence="9 10">DSM 22958</strain>
    </source>
</reference>
<dbReference type="GO" id="GO:0004818">
    <property type="term" value="F:glutamate-tRNA ligase activity"/>
    <property type="evidence" value="ECO:0007669"/>
    <property type="project" value="TreeGrafter"/>
</dbReference>
<dbReference type="PANTHER" id="PTHR43311:SF1">
    <property type="entry name" value="GLUTAMYL-Q TRNA(ASP) SYNTHETASE"/>
    <property type="match status" value="1"/>
</dbReference>
<keyword evidence="10" id="KW-1185">Reference proteome</keyword>
<dbReference type="InterPro" id="IPR014729">
    <property type="entry name" value="Rossmann-like_a/b/a_fold"/>
</dbReference>
<gene>
    <name evidence="9" type="ORF">EV666_1153</name>
</gene>
<keyword evidence="1 7" id="KW-0436">Ligase</keyword>
<dbReference type="Pfam" id="PF00749">
    <property type="entry name" value="tRNA-synt_1c"/>
    <property type="match status" value="1"/>
</dbReference>
<dbReference type="InterPro" id="IPR000924">
    <property type="entry name" value="Glu/Gln-tRNA-synth"/>
</dbReference>
<keyword evidence="5 7" id="KW-0067">ATP-binding</keyword>
<dbReference type="InterPro" id="IPR020058">
    <property type="entry name" value="Glu/Gln-tRNA-synth_Ib_cat-dom"/>
</dbReference>
<keyword evidence="6 7" id="KW-0030">Aminoacyl-tRNA synthetase</keyword>
<keyword evidence="3 7" id="KW-0547">Nucleotide-binding</keyword>
<dbReference type="PANTHER" id="PTHR43311">
    <property type="entry name" value="GLUTAMATE--TRNA LIGASE"/>
    <property type="match status" value="1"/>
</dbReference>
<dbReference type="AlphaFoldDB" id="A0A4R2GMN4"/>
<evidence type="ECO:0000256" key="1">
    <source>
        <dbReference type="ARBA" id="ARBA00022598"/>
    </source>
</evidence>
<dbReference type="OrthoDB" id="9807503at2"/>
<dbReference type="RefSeq" id="WP_132009758.1">
    <property type="nucleotide sequence ID" value="NZ_JBHUNN010000002.1"/>
</dbReference>
<evidence type="ECO:0000313" key="10">
    <source>
        <dbReference type="Proteomes" id="UP000294881"/>
    </source>
</evidence>
<evidence type="ECO:0000256" key="7">
    <source>
        <dbReference type="RuleBase" id="RU363037"/>
    </source>
</evidence>
<dbReference type="Proteomes" id="UP000294881">
    <property type="component" value="Unassembled WGS sequence"/>
</dbReference>
<feature type="domain" description="Glutamyl/glutaminyl-tRNA synthetase class Ib catalytic" evidence="8">
    <location>
        <begin position="9"/>
        <end position="287"/>
    </location>
</feature>
<dbReference type="PRINTS" id="PR00987">
    <property type="entry name" value="TRNASYNTHGLU"/>
</dbReference>
<accession>A0A4R2GMN4</accession>
<dbReference type="GO" id="GO:0005829">
    <property type="term" value="C:cytosol"/>
    <property type="evidence" value="ECO:0007669"/>
    <property type="project" value="TreeGrafter"/>
</dbReference>
<evidence type="ECO:0000256" key="5">
    <source>
        <dbReference type="ARBA" id="ARBA00022840"/>
    </source>
</evidence>
<proteinExistence type="inferred from homology"/>
<organism evidence="9 10">
    <name type="scientific">Camelimonas lactis</name>
    <dbReference type="NCBI Taxonomy" id="659006"/>
    <lineage>
        <taxon>Bacteria</taxon>
        <taxon>Pseudomonadati</taxon>
        <taxon>Pseudomonadota</taxon>
        <taxon>Alphaproteobacteria</taxon>
        <taxon>Hyphomicrobiales</taxon>
        <taxon>Chelatococcaceae</taxon>
        <taxon>Camelimonas</taxon>
    </lineage>
</organism>
<keyword evidence="2" id="KW-0479">Metal-binding</keyword>
<evidence type="ECO:0000256" key="2">
    <source>
        <dbReference type="ARBA" id="ARBA00022723"/>
    </source>
</evidence>
<sequence>MLGGAGPVLRFAPSPNGFLHLGHAYSALLNERLARRLDGALLLRIEDIDVTRCRPEFETAMLEDLHWLGVRFDGAPLRQSERFGIYGAYIGRLTDAGLTYRCFCSRSDIAATAKATGEMRRDPDGALLYPGTCRCRSDAHDPAGRPFAVRLHMAKATRQAAALTGGAPLTMRALDAALHVEMLAVDPLAWGDIVVARKETPTSYHVSVTVDDAQQGVTHVARGRDLEAATAIHRLLQTLWGFPAPAYLHHDLIRDASGEKLAKSLGSTPLRQLRAEGVTPQAVRAALGF</sequence>
<evidence type="ECO:0000256" key="3">
    <source>
        <dbReference type="ARBA" id="ARBA00022741"/>
    </source>
</evidence>
<dbReference type="InterPro" id="IPR049940">
    <property type="entry name" value="GluQ/Sye"/>
</dbReference>
<dbReference type="PROSITE" id="PS00178">
    <property type="entry name" value="AA_TRNA_LIGASE_I"/>
    <property type="match status" value="1"/>
</dbReference>
<dbReference type="Gene3D" id="3.40.50.620">
    <property type="entry name" value="HUPs"/>
    <property type="match status" value="1"/>
</dbReference>
<evidence type="ECO:0000313" key="9">
    <source>
        <dbReference type="EMBL" id="TCO10131.1"/>
    </source>
</evidence>
<keyword evidence="4" id="KW-0862">Zinc</keyword>
<dbReference type="EMBL" id="SLWL01000015">
    <property type="protein sequence ID" value="TCO10131.1"/>
    <property type="molecule type" value="Genomic_DNA"/>
</dbReference>
<protein>
    <submittedName>
        <fullName evidence="9">Glutamyl-Q tRNA(Asp) synthetase</fullName>
    </submittedName>
</protein>
<dbReference type="GO" id="GO:0005524">
    <property type="term" value="F:ATP binding"/>
    <property type="evidence" value="ECO:0007669"/>
    <property type="project" value="UniProtKB-KW"/>
</dbReference>
<evidence type="ECO:0000256" key="4">
    <source>
        <dbReference type="ARBA" id="ARBA00022833"/>
    </source>
</evidence>
<keyword evidence="7" id="KW-0648">Protein biosynthesis</keyword>
<dbReference type="NCBIfam" id="NF004315">
    <property type="entry name" value="PRK05710.1-4"/>
    <property type="match status" value="1"/>
</dbReference>
<comment type="caution">
    <text evidence="9">The sequence shown here is derived from an EMBL/GenBank/DDBJ whole genome shotgun (WGS) entry which is preliminary data.</text>
</comment>
<name>A0A4R2GMN4_9HYPH</name>
<comment type="similarity">
    <text evidence="7">Belongs to the class-I aminoacyl-tRNA synthetase family.</text>
</comment>
<evidence type="ECO:0000259" key="8">
    <source>
        <dbReference type="Pfam" id="PF00749"/>
    </source>
</evidence>
<dbReference type="InterPro" id="IPR001412">
    <property type="entry name" value="aa-tRNA-synth_I_CS"/>
</dbReference>
<dbReference type="GO" id="GO:0006424">
    <property type="term" value="P:glutamyl-tRNA aminoacylation"/>
    <property type="evidence" value="ECO:0007669"/>
    <property type="project" value="TreeGrafter"/>
</dbReference>